<dbReference type="RefSeq" id="WP_379821605.1">
    <property type="nucleotide sequence ID" value="NZ_JBHUMD010000026.1"/>
</dbReference>
<sequence>MLSISVLSIAALTVMYGNSERRMHQDNPFIRKYVTGYAERSGEMKLHTASLYFAGTDNTQLYLGDSRAPLHIFEVDTMLKSRKQHVIQLENDKLPFTRIQVQVKGKNFYVYDGTVPVIFKGSISDWKAKIVMQPNDIYFTNALATSENEIIFKQYQPGNQRTVIGSIDLNDRNAVRYRDDILQKQIDGLFDVDGTMLYNKSSESFIYLYYYRNQFTVTNHKLQLSHRGNTIDTNRIAGIKTSYDRISGKRQLSSPGLVINKIAATYDNLLLVNSTARGKFEADRMWEIASIIDVYDFVEGEYLFSFYIYNGQESKLRDMMPFNSNLFVLVGHELQRYEINKSFNKTRK</sequence>
<keyword evidence="2" id="KW-1185">Reference proteome</keyword>
<evidence type="ECO:0000313" key="2">
    <source>
        <dbReference type="Proteomes" id="UP001597480"/>
    </source>
</evidence>
<dbReference type="EMBL" id="JBHUMD010000026">
    <property type="protein sequence ID" value="MFD2602639.1"/>
    <property type="molecule type" value="Genomic_DNA"/>
</dbReference>
<accession>A0ABW5NX10</accession>
<evidence type="ECO:0000313" key="1">
    <source>
        <dbReference type="EMBL" id="MFD2602639.1"/>
    </source>
</evidence>
<dbReference type="Proteomes" id="UP001597480">
    <property type="component" value="Unassembled WGS sequence"/>
</dbReference>
<organism evidence="1 2">
    <name type="scientific">Flavobacterium suzhouense</name>
    <dbReference type="NCBI Taxonomy" id="1529638"/>
    <lineage>
        <taxon>Bacteria</taxon>
        <taxon>Pseudomonadati</taxon>
        <taxon>Bacteroidota</taxon>
        <taxon>Flavobacteriia</taxon>
        <taxon>Flavobacteriales</taxon>
        <taxon>Flavobacteriaceae</taxon>
        <taxon>Flavobacterium</taxon>
    </lineage>
</organism>
<name>A0ABW5NX10_9FLAO</name>
<reference evidence="2" key="1">
    <citation type="journal article" date="2019" name="Int. J. Syst. Evol. Microbiol.">
        <title>The Global Catalogue of Microorganisms (GCM) 10K type strain sequencing project: providing services to taxonomists for standard genome sequencing and annotation.</title>
        <authorList>
            <consortium name="The Broad Institute Genomics Platform"/>
            <consortium name="The Broad Institute Genome Sequencing Center for Infectious Disease"/>
            <person name="Wu L."/>
            <person name="Ma J."/>
        </authorList>
    </citation>
    <scope>NUCLEOTIDE SEQUENCE [LARGE SCALE GENOMIC DNA]</scope>
    <source>
        <strain evidence="2">KCTC 42107</strain>
    </source>
</reference>
<comment type="caution">
    <text evidence="1">The sequence shown here is derived from an EMBL/GenBank/DDBJ whole genome shotgun (WGS) entry which is preliminary data.</text>
</comment>
<proteinExistence type="predicted"/>
<protein>
    <submittedName>
        <fullName evidence="1">Uncharacterized protein</fullName>
    </submittedName>
</protein>
<gene>
    <name evidence="1" type="ORF">ACFSR3_11275</name>
</gene>